<proteinExistence type="predicted"/>
<dbReference type="InterPro" id="IPR051548">
    <property type="entry name" value="Grx-like_ET"/>
</dbReference>
<dbReference type="Proteomes" id="UP001064632">
    <property type="component" value="Chromosome"/>
</dbReference>
<keyword evidence="1" id="KW-0732">Signal</keyword>
<accession>A0ABY6BGC7</accession>
<protein>
    <recommendedName>
        <fullName evidence="2">Glutaredoxin domain-containing protein</fullName>
    </recommendedName>
</protein>
<feature type="domain" description="Glutaredoxin" evidence="2">
    <location>
        <begin position="36"/>
        <end position="85"/>
    </location>
</feature>
<dbReference type="InterPro" id="IPR036249">
    <property type="entry name" value="Thioredoxin-like_sf"/>
</dbReference>
<dbReference type="SUPFAM" id="SSF52833">
    <property type="entry name" value="Thioredoxin-like"/>
    <property type="match status" value="1"/>
</dbReference>
<evidence type="ECO:0000256" key="1">
    <source>
        <dbReference type="SAM" id="SignalP"/>
    </source>
</evidence>
<dbReference type="PROSITE" id="PS51354">
    <property type="entry name" value="GLUTAREDOXIN_2"/>
    <property type="match status" value="1"/>
</dbReference>
<evidence type="ECO:0000313" key="3">
    <source>
        <dbReference type="EMBL" id="UXI69068.1"/>
    </source>
</evidence>
<gene>
    <name evidence="3" type="ORF">N4264_05295</name>
</gene>
<evidence type="ECO:0000259" key="2">
    <source>
        <dbReference type="Pfam" id="PF00462"/>
    </source>
</evidence>
<sequence>MLLRALLAALLTLGLTAAAQAGDRQKAAATVSKQDVVMYVLPDCGYCEKMRSHLRERGVSWKEKDIAASPQAKQEFDARGGQGTPLTLVGDAVIAGYQPAAVDAALTLGDDAPRKVN</sequence>
<reference evidence="3" key="1">
    <citation type="submission" date="2022-09" db="EMBL/GenBank/DDBJ databases">
        <title>Tahibacter sp. nov., isolated from a fresh water.</title>
        <authorList>
            <person name="Baek J.H."/>
            <person name="Lee J.K."/>
            <person name="Kim J.M."/>
            <person name="Jeon C.O."/>
        </authorList>
    </citation>
    <scope>NUCLEOTIDE SEQUENCE</scope>
    <source>
        <strain evidence="3">W38</strain>
    </source>
</reference>
<feature type="signal peptide" evidence="1">
    <location>
        <begin position="1"/>
        <end position="21"/>
    </location>
</feature>
<dbReference type="PANTHER" id="PTHR34386">
    <property type="entry name" value="GLUTAREDOXIN"/>
    <property type="match status" value="1"/>
</dbReference>
<dbReference type="Gene3D" id="3.40.30.10">
    <property type="entry name" value="Glutaredoxin"/>
    <property type="match status" value="1"/>
</dbReference>
<organism evidence="3 4">
    <name type="scientific">Tahibacter amnicola</name>
    <dbReference type="NCBI Taxonomy" id="2976241"/>
    <lineage>
        <taxon>Bacteria</taxon>
        <taxon>Pseudomonadati</taxon>
        <taxon>Pseudomonadota</taxon>
        <taxon>Gammaproteobacteria</taxon>
        <taxon>Lysobacterales</taxon>
        <taxon>Rhodanobacteraceae</taxon>
        <taxon>Tahibacter</taxon>
    </lineage>
</organism>
<dbReference type="InterPro" id="IPR002109">
    <property type="entry name" value="Glutaredoxin"/>
</dbReference>
<dbReference type="CDD" id="cd02976">
    <property type="entry name" value="NrdH"/>
    <property type="match status" value="1"/>
</dbReference>
<dbReference type="PANTHER" id="PTHR34386:SF1">
    <property type="entry name" value="GLUTAREDOXIN-LIKE PROTEIN NRDH"/>
    <property type="match status" value="1"/>
</dbReference>
<dbReference type="RefSeq" id="WP_261696026.1">
    <property type="nucleotide sequence ID" value="NZ_CP104694.1"/>
</dbReference>
<feature type="chain" id="PRO_5046880006" description="Glutaredoxin domain-containing protein" evidence="1">
    <location>
        <begin position="22"/>
        <end position="117"/>
    </location>
</feature>
<keyword evidence="4" id="KW-1185">Reference proteome</keyword>
<evidence type="ECO:0000313" key="4">
    <source>
        <dbReference type="Proteomes" id="UP001064632"/>
    </source>
</evidence>
<dbReference type="EMBL" id="CP104694">
    <property type="protein sequence ID" value="UXI69068.1"/>
    <property type="molecule type" value="Genomic_DNA"/>
</dbReference>
<dbReference type="Pfam" id="PF00462">
    <property type="entry name" value="Glutaredoxin"/>
    <property type="match status" value="1"/>
</dbReference>
<name>A0ABY6BGC7_9GAMM</name>